<dbReference type="GO" id="GO:0005737">
    <property type="term" value="C:cytoplasm"/>
    <property type="evidence" value="ECO:0007669"/>
    <property type="project" value="TreeGrafter"/>
</dbReference>
<organism evidence="10">
    <name type="scientific">Opuntia streptacantha</name>
    <name type="common">Prickly pear cactus</name>
    <name type="synonym">Opuntia cardona</name>
    <dbReference type="NCBI Taxonomy" id="393608"/>
    <lineage>
        <taxon>Eukaryota</taxon>
        <taxon>Viridiplantae</taxon>
        <taxon>Streptophyta</taxon>
        <taxon>Embryophyta</taxon>
        <taxon>Tracheophyta</taxon>
        <taxon>Spermatophyta</taxon>
        <taxon>Magnoliopsida</taxon>
        <taxon>eudicotyledons</taxon>
        <taxon>Gunneridae</taxon>
        <taxon>Pentapetalae</taxon>
        <taxon>Caryophyllales</taxon>
        <taxon>Cactineae</taxon>
        <taxon>Cactaceae</taxon>
        <taxon>Opuntioideae</taxon>
        <taxon>Opuntia</taxon>
    </lineage>
</organism>
<evidence type="ECO:0000313" key="10">
    <source>
        <dbReference type="EMBL" id="MBA4629271.1"/>
    </source>
</evidence>
<evidence type="ECO:0000256" key="1">
    <source>
        <dbReference type="ARBA" id="ARBA00000900"/>
    </source>
</evidence>
<evidence type="ECO:0000256" key="4">
    <source>
        <dbReference type="ARBA" id="ARBA00022723"/>
    </source>
</evidence>
<keyword evidence="3" id="KW-0808">Transferase</keyword>
<dbReference type="EC" id="2.3.2.27" evidence="2"/>
<keyword evidence="5 8" id="KW-0863">Zinc-finger</keyword>
<reference evidence="10" key="2">
    <citation type="submission" date="2020-07" db="EMBL/GenBank/DDBJ databases">
        <authorList>
            <person name="Vera ALvarez R."/>
            <person name="Arias-Moreno D.M."/>
            <person name="Jimenez-Jacinto V."/>
            <person name="Jimenez-Bremont J.F."/>
            <person name="Swaminathan K."/>
            <person name="Moose S.P."/>
            <person name="Guerrero-Gonzalez M.L."/>
            <person name="Marino-Ramirez L."/>
            <person name="Landsman D."/>
            <person name="Rodriguez-Kessler M."/>
            <person name="Delgado-Sanchez P."/>
        </authorList>
    </citation>
    <scope>NUCLEOTIDE SEQUENCE</scope>
    <source>
        <tissue evidence="10">Cladode</tissue>
    </source>
</reference>
<dbReference type="FunFam" id="3.30.40.10:FF:000127">
    <property type="entry name" value="E3 ubiquitin-protein ligase RNF181"/>
    <property type="match status" value="1"/>
</dbReference>
<name>A0A7C8YYJ3_OPUST</name>
<accession>A0A7C8YYJ3</accession>
<reference evidence="10" key="1">
    <citation type="journal article" date="2013" name="J. Plant Res.">
        <title>Effect of fungi and light on seed germination of three Opuntia species from semiarid lands of central Mexico.</title>
        <authorList>
            <person name="Delgado-Sanchez P."/>
            <person name="Jimenez-Bremont J.F."/>
            <person name="Guerrero-Gonzalez Mde L."/>
            <person name="Flores J."/>
        </authorList>
    </citation>
    <scope>NUCLEOTIDE SEQUENCE</scope>
    <source>
        <tissue evidence="10">Cladode</tissue>
    </source>
</reference>
<protein>
    <recommendedName>
        <fullName evidence="2">RING-type E3 ubiquitin transferase</fullName>
        <ecNumber evidence="2">2.3.2.27</ecNumber>
    </recommendedName>
</protein>
<evidence type="ECO:0000256" key="3">
    <source>
        <dbReference type="ARBA" id="ARBA00022679"/>
    </source>
</evidence>
<dbReference type="AlphaFoldDB" id="A0A7C8YYJ3"/>
<evidence type="ECO:0000259" key="9">
    <source>
        <dbReference type="PROSITE" id="PS50089"/>
    </source>
</evidence>
<dbReference type="PROSITE" id="PS50089">
    <property type="entry name" value="ZF_RING_2"/>
    <property type="match status" value="1"/>
</dbReference>
<dbReference type="GO" id="GO:0008270">
    <property type="term" value="F:zinc ion binding"/>
    <property type="evidence" value="ECO:0007669"/>
    <property type="project" value="UniProtKB-KW"/>
</dbReference>
<comment type="catalytic activity">
    <reaction evidence="1">
        <text>S-ubiquitinyl-[E2 ubiquitin-conjugating enzyme]-L-cysteine + [acceptor protein]-L-lysine = [E2 ubiquitin-conjugating enzyme]-L-cysteine + N(6)-ubiquitinyl-[acceptor protein]-L-lysine.</text>
        <dbReference type="EC" id="2.3.2.27"/>
    </reaction>
</comment>
<dbReference type="SMART" id="SM00184">
    <property type="entry name" value="RING"/>
    <property type="match status" value="1"/>
</dbReference>
<keyword evidence="6" id="KW-0833">Ubl conjugation pathway</keyword>
<dbReference type="GO" id="GO:0061630">
    <property type="term" value="F:ubiquitin protein ligase activity"/>
    <property type="evidence" value="ECO:0007669"/>
    <property type="project" value="UniProtKB-EC"/>
</dbReference>
<dbReference type="CDD" id="cd16454">
    <property type="entry name" value="RING-H2_PA-TM-RING"/>
    <property type="match status" value="1"/>
</dbReference>
<dbReference type="PANTHER" id="PTHR15710:SF108">
    <property type="entry name" value="OS03G0286100 PROTEIN"/>
    <property type="match status" value="1"/>
</dbReference>
<keyword evidence="7" id="KW-0862">Zinc</keyword>
<dbReference type="SUPFAM" id="SSF57850">
    <property type="entry name" value="RING/U-box"/>
    <property type="match status" value="1"/>
</dbReference>
<sequence length="175" mass="20499">MNEVGEYGVLEAIRDLEWEIMLALDNFRREMQDMDFDGEAYGMDFNEDAYEAIFREMEDRMSEWRRSPPTAKSVVENLPTLRLSAECLEENDVCAICKDDILGQGTVRQLPCLHYYHGDCILPWLKMHNTCPLCRHELPTDDLEYEYMKREREGLSLHGDVSVDARSGYDFHTFL</sequence>
<proteinExistence type="predicted"/>
<feature type="domain" description="RING-type" evidence="9">
    <location>
        <begin position="94"/>
        <end position="135"/>
    </location>
</feature>
<evidence type="ECO:0000256" key="7">
    <source>
        <dbReference type="ARBA" id="ARBA00022833"/>
    </source>
</evidence>
<evidence type="ECO:0000256" key="8">
    <source>
        <dbReference type="PROSITE-ProRule" id="PRU00175"/>
    </source>
</evidence>
<dbReference type="GO" id="GO:0016567">
    <property type="term" value="P:protein ubiquitination"/>
    <property type="evidence" value="ECO:0007669"/>
    <property type="project" value="TreeGrafter"/>
</dbReference>
<evidence type="ECO:0000256" key="2">
    <source>
        <dbReference type="ARBA" id="ARBA00012483"/>
    </source>
</evidence>
<keyword evidence="4" id="KW-0479">Metal-binding</keyword>
<dbReference type="InterPro" id="IPR001841">
    <property type="entry name" value="Znf_RING"/>
</dbReference>
<dbReference type="Gene3D" id="3.30.40.10">
    <property type="entry name" value="Zinc/RING finger domain, C3HC4 (zinc finger)"/>
    <property type="match status" value="1"/>
</dbReference>
<evidence type="ECO:0000256" key="5">
    <source>
        <dbReference type="ARBA" id="ARBA00022771"/>
    </source>
</evidence>
<dbReference type="InterPro" id="IPR013083">
    <property type="entry name" value="Znf_RING/FYVE/PHD"/>
</dbReference>
<evidence type="ECO:0000256" key="6">
    <source>
        <dbReference type="ARBA" id="ARBA00022786"/>
    </source>
</evidence>
<dbReference type="EMBL" id="GISG01069115">
    <property type="protein sequence ID" value="MBA4629271.1"/>
    <property type="molecule type" value="Transcribed_RNA"/>
</dbReference>
<dbReference type="Pfam" id="PF13639">
    <property type="entry name" value="zf-RING_2"/>
    <property type="match status" value="1"/>
</dbReference>
<dbReference type="PANTHER" id="PTHR15710">
    <property type="entry name" value="E3 UBIQUITIN-PROTEIN LIGASE PRAJA"/>
    <property type="match status" value="1"/>
</dbReference>